<dbReference type="NCBIfam" id="TIGR00877">
    <property type="entry name" value="purD"/>
    <property type="match status" value="1"/>
</dbReference>
<keyword evidence="13" id="KW-1185">Reference proteome</keyword>
<keyword evidence="4 10" id="KW-0547">Nucleotide-binding</keyword>
<evidence type="ECO:0000256" key="8">
    <source>
        <dbReference type="ARBA" id="ARBA00042242"/>
    </source>
</evidence>
<dbReference type="InterPro" id="IPR037123">
    <property type="entry name" value="PRibGlycinamide_synth_C_sf"/>
</dbReference>
<dbReference type="InterPro" id="IPR011761">
    <property type="entry name" value="ATP-grasp"/>
</dbReference>
<accession>A0ABP1FNE0</accession>
<comment type="similarity">
    <text evidence="7">Belongs to the GARS family.</text>
</comment>
<dbReference type="PANTHER" id="PTHR43472:SF1">
    <property type="entry name" value="PHOSPHORIBOSYLAMINE--GLYCINE LIGASE, CHLOROPLASTIC"/>
    <property type="match status" value="1"/>
</dbReference>
<dbReference type="EMBL" id="CAXHTA020000005">
    <property type="protein sequence ID" value="CAL5221485.1"/>
    <property type="molecule type" value="Genomic_DNA"/>
</dbReference>
<dbReference type="SUPFAM" id="SSF56059">
    <property type="entry name" value="Glutathione synthetase ATP-binding domain-like"/>
    <property type="match status" value="1"/>
</dbReference>
<keyword evidence="3" id="KW-0436">Ligase</keyword>
<evidence type="ECO:0000256" key="4">
    <source>
        <dbReference type="ARBA" id="ARBA00022741"/>
    </source>
</evidence>
<dbReference type="InterPro" id="IPR020560">
    <property type="entry name" value="PRibGlycinamide_synth_C-dom"/>
</dbReference>
<dbReference type="PANTHER" id="PTHR43472">
    <property type="entry name" value="PHOSPHORIBOSYLAMINE--GLYCINE LIGASE"/>
    <property type="match status" value="1"/>
</dbReference>
<dbReference type="InterPro" id="IPR016185">
    <property type="entry name" value="PreATP-grasp_dom_sf"/>
</dbReference>
<dbReference type="InterPro" id="IPR013815">
    <property type="entry name" value="ATP_grasp_subdomain_1"/>
</dbReference>
<dbReference type="Pfam" id="PF01071">
    <property type="entry name" value="GARS_A"/>
    <property type="match status" value="1"/>
</dbReference>
<proteinExistence type="inferred from homology"/>
<dbReference type="SUPFAM" id="SSF52440">
    <property type="entry name" value="PreATP-grasp domain"/>
    <property type="match status" value="1"/>
</dbReference>
<dbReference type="InterPro" id="IPR011054">
    <property type="entry name" value="Rudment_hybrid_motif"/>
</dbReference>
<dbReference type="InterPro" id="IPR000115">
    <property type="entry name" value="PRibGlycinamide_synth"/>
</dbReference>
<dbReference type="SMART" id="SM01210">
    <property type="entry name" value="GARS_C"/>
    <property type="match status" value="1"/>
</dbReference>
<dbReference type="PROSITE" id="PS50975">
    <property type="entry name" value="ATP_GRASP"/>
    <property type="match status" value="1"/>
</dbReference>
<evidence type="ECO:0000256" key="3">
    <source>
        <dbReference type="ARBA" id="ARBA00022598"/>
    </source>
</evidence>
<dbReference type="Proteomes" id="UP001497392">
    <property type="component" value="Unassembled WGS sequence"/>
</dbReference>
<dbReference type="InterPro" id="IPR020561">
    <property type="entry name" value="PRibGlycinamid_synth_ATP-grasp"/>
</dbReference>
<reference evidence="12 13" key="1">
    <citation type="submission" date="2024-06" db="EMBL/GenBank/DDBJ databases">
        <authorList>
            <person name="Kraege A."/>
            <person name="Thomma B."/>
        </authorList>
    </citation>
    <scope>NUCLEOTIDE SEQUENCE [LARGE SCALE GENOMIC DNA]</scope>
</reference>
<keyword evidence="6 10" id="KW-0067">ATP-binding</keyword>
<evidence type="ECO:0000256" key="2">
    <source>
        <dbReference type="ARBA" id="ARBA00013255"/>
    </source>
</evidence>
<organism evidence="12 13">
    <name type="scientific">Coccomyxa viridis</name>
    <dbReference type="NCBI Taxonomy" id="1274662"/>
    <lineage>
        <taxon>Eukaryota</taxon>
        <taxon>Viridiplantae</taxon>
        <taxon>Chlorophyta</taxon>
        <taxon>core chlorophytes</taxon>
        <taxon>Trebouxiophyceae</taxon>
        <taxon>Trebouxiophyceae incertae sedis</taxon>
        <taxon>Coccomyxaceae</taxon>
        <taxon>Coccomyxa</taxon>
    </lineage>
</organism>
<evidence type="ECO:0000259" key="11">
    <source>
        <dbReference type="PROSITE" id="PS50975"/>
    </source>
</evidence>
<dbReference type="Pfam" id="PF02843">
    <property type="entry name" value="GARS_C"/>
    <property type="match status" value="1"/>
</dbReference>
<dbReference type="Gene3D" id="3.90.600.10">
    <property type="entry name" value="Phosphoribosylglycinamide synthetase, C-terminal domain"/>
    <property type="match status" value="1"/>
</dbReference>
<dbReference type="SUPFAM" id="SSF51246">
    <property type="entry name" value="Rudiment single hybrid motif"/>
    <property type="match status" value="1"/>
</dbReference>
<gene>
    <name evidence="12" type="primary">g3686</name>
    <name evidence="12" type="ORF">VP750_LOCUS3144</name>
</gene>
<evidence type="ECO:0000256" key="10">
    <source>
        <dbReference type="PROSITE-ProRule" id="PRU00409"/>
    </source>
</evidence>
<evidence type="ECO:0000256" key="7">
    <source>
        <dbReference type="ARBA" id="ARBA00038345"/>
    </source>
</evidence>
<sequence length="480" mass="50626">MPHSQTYRLSACSHDGAWHAQRISSCLTPFLKRGLYRCRIAAQAVHIVAAADSKVNVLLVGGGGREHALAWKLAQSPQLGSLFCAPGNPGISAEPGVASVADLDVDSHEEVVRWCQDREIGLVLVGPEAPLVAGLVDSLKRTGIRAFGPSAAAAQLEGSKAFLKDLCREYNIPTGTYEVFRDPEAAKGYIREQGAPIVVKAVGLAAGKGVVVARTVEEAAAAVDDMLVERKFGEAGSEVVVEEFLDGEEASFFALIDGESCVALASAQDHKAVGEGDTGPNTGGMGAYSPAPVVTPEIEAQVMEEIVQRTASAMVDRGIPFSGVLFAGLMIKNGKARLLEHNVRFGDPECQCLMMRLQSDLLEVLLAAAEGRLGAAQLQWSPEKALTVVLAAKGYPGSYKKGSSISSLGAVKDAKVFHAGTSSSPDGGIIATGGRVLAVTALADTVALAQQKAYKAVDQIHWPEGFCRRDIGWRAVERER</sequence>
<evidence type="ECO:0000256" key="5">
    <source>
        <dbReference type="ARBA" id="ARBA00022755"/>
    </source>
</evidence>
<comment type="caution">
    <text evidence="12">The sequence shown here is derived from an EMBL/GenBank/DDBJ whole genome shotgun (WGS) entry which is preliminary data.</text>
</comment>
<evidence type="ECO:0000256" key="9">
    <source>
        <dbReference type="ARBA" id="ARBA00042864"/>
    </source>
</evidence>
<evidence type="ECO:0000313" key="12">
    <source>
        <dbReference type="EMBL" id="CAL5221485.1"/>
    </source>
</evidence>
<dbReference type="Gene3D" id="3.30.1490.20">
    <property type="entry name" value="ATP-grasp fold, A domain"/>
    <property type="match status" value="1"/>
</dbReference>
<dbReference type="InterPro" id="IPR020559">
    <property type="entry name" value="PRibGlycinamide_synth_CS"/>
</dbReference>
<dbReference type="Gene3D" id="3.40.50.20">
    <property type="match status" value="1"/>
</dbReference>
<evidence type="ECO:0000256" key="1">
    <source>
        <dbReference type="ARBA" id="ARBA00005174"/>
    </source>
</evidence>
<protein>
    <recommendedName>
        <fullName evidence="2">phosphoribosylamine--glycine ligase</fullName>
        <ecNumber evidence="2">6.3.4.13</ecNumber>
    </recommendedName>
    <alternativeName>
        <fullName evidence="8">Glycinamide ribonucleotide synthetase</fullName>
    </alternativeName>
    <alternativeName>
        <fullName evidence="9">Phosphoribosylglycinamide synthetase</fullName>
    </alternativeName>
</protein>
<dbReference type="Pfam" id="PF02844">
    <property type="entry name" value="GARS_N"/>
    <property type="match status" value="1"/>
</dbReference>
<dbReference type="InterPro" id="IPR020562">
    <property type="entry name" value="PRibGlycinamide_synth_N"/>
</dbReference>
<dbReference type="SMART" id="SM01209">
    <property type="entry name" value="GARS_A"/>
    <property type="match status" value="1"/>
</dbReference>
<evidence type="ECO:0000256" key="6">
    <source>
        <dbReference type="ARBA" id="ARBA00022840"/>
    </source>
</evidence>
<dbReference type="HAMAP" id="MF_00138">
    <property type="entry name" value="GARS"/>
    <property type="match status" value="1"/>
</dbReference>
<evidence type="ECO:0000313" key="13">
    <source>
        <dbReference type="Proteomes" id="UP001497392"/>
    </source>
</evidence>
<comment type="pathway">
    <text evidence="1">Purine metabolism; IMP biosynthesis via de novo pathway; N(1)-(5-phospho-D-ribosyl)glycinamide from 5-phospho-alpha-D-ribose 1-diphosphate: step 2/2.</text>
</comment>
<dbReference type="EC" id="6.3.4.13" evidence="2"/>
<name>A0ABP1FNE0_9CHLO</name>
<dbReference type="Gene3D" id="3.30.470.20">
    <property type="entry name" value="ATP-grasp fold, B domain"/>
    <property type="match status" value="1"/>
</dbReference>
<keyword evidence="5" id="KW-0658">Purine biosynthesis</keyword>
<feature type="domain" description="ATP-grasp" evidence="11">
    <location>
        <begin position="164"/>
        <end position="370"/>
    </location>
</feature>
<dbReference type="PROSITE" id="PS00184">
    <property type="entry name" value="GARS"/>
    <property type="match status" value="1"/>
</dbReference>